<dbReference type="VEuPathDB" id="FungiDB:An02g03728"/>
<dbReference type="EMBL" id="NKJJ02000003">
    <property type="protein sequence ID" value="TPR09262.1"/>
    <property type="molecule type" value="Genomic_DNA"/>
</dbReference>
<dbReference type="InterPro" id="IPR011146">
    <property type="entry name" value="HIT-like"/>
</dbReference>
<dbReference type="VEuPathDB" id="FungiDB:ASPNIDRAFT2_1164932"/>
<dbReference type="InterPro" id="IPR005301">
    <property type="entry name" value="MOB_kinase_act_fam"/>
</dbReference>
<evidence type="ECO:0000256" key="7">
    <source>
        <dbReference type="PROSITE-ProRule" id="PRU00464"/>
    </source>
</evidence>
<dbReference type="Gene3D" id="3.30.428.10">
    <property type="entry name" value="HIT-like"/>
    <property type="match status" value="1"/>
</dbReference>
<keyword evidence="1" id="KW-0547">Nucleotide-binding</keyword>
<feature type="binding site" evidence="3">
    <location>
        <position position="159"/>
    </location>
    <ligand>
        <name>Zn(2+)</name>
        <dbReference type="ChEBI" id="CHEBI:29105"/>
    </ligand>
</feature>
<dbReference type="PROSITE" id="PS51084">
    <property type="entry name" value="HIT_2"/>
    <property type="match status" value="1"/>
</dbReference>
<evidence type="ECO:0000256" key="3">
    <source>
        <dbReference type="PIRSR" id="PIRSR605301-1"/>
    </source>
</evidence>
<keyword evidence="10" id="KW-0808">Transferase</keyword>
<keyword evidence="2" id="KW-0378">Hydrolase</keyword>
<evidence type="ECO:0000256" key="1">
    <source>
        <dbReference type="ARBA" id="ARBA00022741"/>
    </source>
</evidence>
<feature type="binding site" evidence="3">
    <location>
        <position position="237"/>
    </location>
    <ligand>
        <name>Zn(2+)</name>
        <dbReference type="ChEBI" id="CHEBI:29105"/>
    </ligand>
</feature>
<dbReference type="InterPro" id="IPR051884">
    <property type="entry name" value="Bis(5'-adenosyl)-TPase_reg"/>
</dbReference>
<organism evidence="10 11">
    <name type="scientific">Aspergillus niger</name>
    <dbReference type="NCBI Taxonomy" id="5061"/>
    <lineage>
        <taxon>Eukaryota</taxon>
        <taxon>Fungi</taxon>
        <taxon>Dikarya</taxon>
        <taxon>Ascomycota</taxon>
        <taxon>Pezizomycotina</taxon>
        <taxon>Eurotiomycetes</taxon>
        <taxon>Eurotiomycetidae</taxon>
        <taxon>Eurotiales</taxon>
        <taxon>Aspergillaceae</taxon>
        <taxon>Aspergillus</taxon>
        <taxon>Aspergillus subgen. Circumdati</taxon>
    </lineage>
</organism>
<feature type="active site" description="Tele-AMP-histidine intermediate" evidence="4">
    <location>
        <position position="439"/>
    </location>
</feature>
<dbReference type="Pfam" id="PF01230">
    <property type="entry name" value="HIT"/>
    <property type="match status" value="1"/>
</dbReference>
<accession>A0A505IJM6</accession>
<feature type="region of interest" description="Disordered" evidence="8">
    <location>
        <begin position="1"/>
        <end position="68"/>
    </location>
</feature>
<keyword evidence="3" id="KW-0862">Zinc</keyword>
<dbReference type="GO" id="GO:0000166">
    <property type="term" value="F:nucleotide binding"/>
    <property type="evidence" value="ECO:0007669"/>
    <property type="project" value="UniProtKB-KW"/>
</dbReference>
<comment type="caution">
    <text evidence="10">The sequence shown here is derived from an EMBL/GenBank/DDBJ whole genome shotgun (WGS) entry which is preliminary data.</text>
</comment>
<evidence type="ECO:0000256" key="5">
    <source>
        <dbReference type="PIRSR" id="PIRSR639383-2"/>
    </source>
</evidence>
<dbReference type="CDD" id="cd01275">
    <property type="entry name" value="FHIT"/>
    <property type="match status" value="1"/>
</dbReference>
<dbReference type="PANTHER" id="PTHR46243:SF1">
    <property type="entry name" value="BIS(5'-ADENOSYL)-TRIPHOSPHATASE"/>
    <property type="match status" value="1"/>
</dbReference>
<dbReference type="SUPFAM" id="SSF54197">
    <property type="entry name" value="HIT-like"/>
    <property type="match status" value="1"/>
</dbReference>
<feature type="site" description="Important for induction of apoptosis" evidence="6">
    <location>
        <position position="460"/>
    </location>
</feature>
<feature type="binding site" evidence="5">
    <location>
        <position position="426"/>
    </location>
    <ligand>
        <name>substrate</name>
    </ligand>
</feature>
<feature type="binding site" evidence="5">
    <location>
        <position position="370"/>
    </location>
    <ligand>
        <name>substrate</name>
    </ligand>
</feature>
<evidence type="ECO:0000256" key="6">
    <source>
        <dbReference type="PIRSR" id="PIRSR639383-3"/>
    </source>
</evidence>
<feature type="domain" description="HIT" evidence="9">
    <location>
        <begin position="358"/>
        <end position="452"/>
    </location>
</feature>
<gene>
    <name evidence="10" type="ORF">CAN33_008305</name>
</gene>
<evidence type="ECO:0000256" key="8">
    <source>
        <dbReference type="SAM" id="MobiDB-lite"/>
    </source>
</evidence>
<keyword evidence="3" id="KW-0479">Metal-binding</keyword>
<dbReference type="SMART" id="SM01388">
    <property type="entry name" value="Mob1_phocein"/>
    <property type="match status" value="1"/>
</dbReference>
<reference evidence="11" key="1">
    <citation type="submission" date="2018-10" db="EMBL/GenBank/DDBJ databases">
        <title>FDA dAtabase for Regulatory Grade micrObial Sequences (FDA-ARGOS): Supporting development and validation of Infectious Disease Dx tests.</title>
        <authorList>
            <person name="Kerrigan L."/>
            <person name="Tallon L."/>
            <person name="Sadzewicz L."/>
            <person name="Sengamalay N."/>
            <person name="Ott S."/>
            <person name="Godinez A."/>
            <person name="Nagaraj S."/>
            <person name="Vavikolanu K."/>
            <person name="Nadendla S."/>
            <person name="George J."/>
            <person name="Sichtig H."/>
        </authorList>
    </citation>
    <scope>NUCLEOTIDE SEQUENCE [LARGE SCALE GENOMIC DNA]</scope>
    <source>
        <strain evidence="11">FDAARGOS_311</strain>
    </source>
</reference>
<feature type="compositionally biased region" description="Basic and acidic residues" evidence="8">
    <location>
        <begin position="470"/>
        <end position="500"/>
    </location>
</feature>
<dbReference type="InterPro" id="IPR039383">
    <property type="entry name" value="FHIT"/>
</dbReference>
<feature type="compositionally biased region" description="Polar residues" evidence="8">
    <location>
        <begin position="1"/>
        <end position="13"/>
    </location>
</feature>
<proteinExistence type="predicted"/>
<evidence type="ECO:0000256" key="4">
    <source>
        <dbReference type="PIRSR" id="PIRSR639383-1"/>
    </source>
</evidence>
<dbReference type="Pfam" id="PF03637">
    <property type="entry name" value="Mob1_phocein"/>
    <property type="match status" value="1"/>
</dbReference>
<evidence type="ECO:0000256" key="2">
    <source>
        <dbReference type="ARBA" id="ARBA00022801"/>
    </source>
</evidence>
<dbReference type="PANTHER" id="PTHR46243">
    <property type="entry name" value="BIS(5'-ADENOSYL)-TRIPHOSPHATASE"/>
    <property type="match status" value="1"/>
</dbReference>
<dbReference type="VEuPathDB" id="FungiDB:ATCC64974_61930"/>
<dbReference type="InterPro" id="IPR036265">
    <property type="entry name" value="HIT-like_sf"/>
</dbReference>
<dbReference type="GO" id="GO:0016787">
    <property type="term" value="F:hydrolase activity"/>
    <property type="evidence" value="ECO:0007669"/>
    <property type="project" value="UniProtKB-KW"/>
</dbReference>
<feature type="binding site" evidence="3">
    <location>
        <position position="154"/>
    </location>
    <ligand>
        <name>Zn(2+)</name>
        <dbReference type="ChEBI" id="CHEBI:29105"/>
    </ligand>
</feature>
<feature type="binding site" evidence="5">
    <location>
        <begin position="432"/>
        <end position="435"/>
    </location>
    <ligand>
        <name>substrate</name>
    </ligand>
</feature>
<evidence type="ECO:0000313" key="10">
    <source>
        <dbReference type="EMBL" id="TPR09262.1"/>
    </source>
</evidence>
<dbReference type="GO" id="GO:0016740">
    <property type="term" value="F:transferase activity"/>
    <property type="evidence" value="ECO:0007669"/>
    <property type="project" value="UniProtKB-KW"/>
</dbReference>
<evidence type="ECO:0000313" key="11">
    <source>
        <dbReference type="Proteomes" id="UP000197666"/>
    </source>
</evidence>
<dbReference type="Gene3D" id="1.20.140.30">
    <property type="entry name" value="MOB kinase activator"/>
    <property type="match status" value="1"/>
</dbReference>
<dbReference type="Proteomes" id="UP000197666">
    <property type="component" value="Unassembled WGS sequence"/>
</dbReference>
<dbReference type="InterPro" id="IPR036703">
    <property type="entry name" value="MOB_kinase_act_sf"/>
</dbReference>
<feature type="region of interest" description="Disordered" evidence="8">
    <location>
        <begin position="470"/>
        <end position="519"/>
    </location>
</feature>
<sequence length="519" mass="57888">MATAGVSQATSPRLPSPPPFTEVQIGPKSPSVGESFDHETEQLLGASQTSEDGSTRRIRPGTRAGDMAVGPPLIPLSQLDSPFQLQEHLKALYNHYTRPEGTDTVVPISRDVAMQLAEPPDGVDRSLWLYELCRFLTMKVNNLIIAFFADSPPCSSQTCPEMRASEWQYLCAVHDPPKSCCAIDYCCHTLDWATNILTSPKYFPSRLTLGSETGGGAQASMRHLTNIFRRLYRIFAHAWFQHREVFWQVEGHDGLYIFFKTVCDMYSLIPEDNYTVPAEAEGVDVQQPAAPEHTDNRRMTILRKENEPLSLESIEPASISTGATTRRHKNSPSISSSVTTINEAGPIHFGPFIVTTQVFHLTPHTYALVNLKPILPGHVLISPRRVVPRVTDLTPTETSDLFLTVRRVARMIERVYGASSLNIAIQDGADAGQSVPHVHAHVIPRKRGDLDDKGGMDAVYEMLDGEEGDLRDVFSKDGDEGRRRRFPRVDNDERKPRSAEEMEGEAWRLAGEMEKELDD</sequence>
<name>A0A505IJM6_ASPNG</name>
<protein>
    <submittedName>
        <fullName evidence="10">Acetyltransferase (GNAT) family protein</fullName>
    </submittedName>
</protein>
<dbReference type="AlphaFoldDB" id="A0A505IJM6"/>
<dbReference type="FunFam" id="3.30.428.10:FF:000011">
    <property type="entry name" value="Fragile histidine triad"/>
    <property type="match status" value="1"/>
</dbReference>
<feature type="binding site" evidence="3">
    <location>
        <position position="242"/>
    </location>
    <ligand>
        <name>Zn(2+)</name>
        <dbReference type="ChEBI" id="CHEBI:29105"/>
    </ligand>
</feature>
<feature type="binding site" evidence="5">
    <location>
        <position position="441"/>
    </location>
    <ligand>
        <name>substrate</name>
    </ligand>
</feature>
<dbReference type="VEuPathDB" id="FungiDB:M747DRAFT_292032"/>
<dbReference type="SUPFAM" id="SSF101152">
    <property type="entry name" value="Mob1/phocein"/>
    <property type="match status" value="1"/>
</dbReference>
<feature type="short sequence motif" description="Histidine triad motif" evidence="7">
    <location>
        <begin position="437"/>
        <end position="441"/>
    </location>
</feature>
<evidence type="ECO:0000259" key="9">
    <source>
        <dbReference type="PROSITE" id="PS51084"/>
    </source>
</evidence>